<dbReference type="InterPro" id="IPR043129">
    <property type="entry name" value="ATPase_NBD"/>
</dbReference>
<feature type="transmembrane region" description="Helical" evidence="2">
    <location>
        <begin position="136"/>
        <end position="154"/>
    </location>
</feature>
<evidence type="ECO:0000313" key="3">
    <source>
        <dbReference type="EMBL" id="OGF30148.1"/>
    </source>
</evidence>
<gene>
    <name evidence="3" type="ORF">A3H09_02000</name>
</gene>
<keyword evidence="2" id="KW-0812">Transmembrane</keyword>
<keyword evidence="2" id="KW-0472">Membrane</keyword>
<dbReference type="PANTHER" id="PTHR18964">
    <property type="entry name" value="ROK (REPRESSOR, ORF, KINASE) FAMILY"/>
    <property type="match status" value="1"/>
</dbReference>
<dbReference type="AlphaFoldDB" id="A0A1F5STT7"/>
<dbReference type="Pfam" id="PF00480">
    <property type="entry name" value="ROK"/>
    <property type="match status" value="1"/>
</dbReference>
<protein>
    <recommendedName>
        <fullName evidence="5">Sugar kinase</fullName>
    </recommendedName>
</protein>
<reference evidence="3 4" key="1">
    <citation type="journal article" date="2016" name="Nat. Commun.">
        <title>Thousands of microbial genomes shed light on interconnected biogeochemical processes in an aquifer system.</title>
        <authorList>
            <person name="Anantharaman K."/>
            <person name="Brown C.T."/>
            <person name="Hug L.A."/>
            <person name="Sharon I."/>
            <person name="Castelle C.J."/>
            <person name="Probst A.J."/>
            <person name="Thomas B.C."/>
            <person name="Singh A."/>
            <person name="Wilkins M.J."/>
            <person name="Karaoz U."/>
            <person name="Brodie E.L."/>
            <person name="Williams K.H."/>
            <person name="Hubbard S.S."/>
            <person name="Banfield J.F."/>
        </authorList>
    </citation>
    <scope>NUCLEOTIDE SEQUENCE [LARGE SCALE GENOMIC DNA]</scope>
</reference>
<accession>A0A1F5STT7</accession>
<evidence type="ECO:0000256" key="2">
    <source>
        <dbReference type="SAM" id="Phobius"/>
    </source>
</evidence>
<name>A0A1F5STT7_9BACT</name>
<dbReference type="Gene3D" id="3.30.420.40">
    <property type="match status" value="4"/>
</dbReference>
<keyword evidence="2" id="KW-1133">Transmembrane helix</keyword>
<evidence type="ECO:0000256" key="1">
    <source>
        <dbReference type="ARBA" id="ARBA00006479"/>
    </source>
</evidence>
<dbReference type="EMBL" id="MFFY01000058">
    <property type="protein sequence ID" value="OGF30148.1"/>
    <property type="molecule type" value="Genomic_DNA"/>
</dbReference>
<dbReference type="CDD" id="cd23763">
    <property type="entry name" value="ASKHA_ATPase_ROK"/>
    <property type="match status" value="1"/>
</dbReference>
<proteinExistence type="inferred from homology"/>
<dbReference type="InterPro" id="IPR000600">
    <property type="entry name" value="ROK"/>
</dbReference>
<evidence type="ECO:0000313" key="4">
    <source>
        <dbReference type="Proteomes" id="UP000176915"/>
    </source>
</evidence>
<dbReference type="PANTHER" id="PTHR18964:SF149">
    <property type="entry name" value="BIFUNCTIONAL UDP-N-ACETYLGLUCOSAMINE 2-EPIMERASE_N-ACETYLMANNOSAMINE KINASE"/>
    <property type="match status" value="1"/>
</dbReference>
<comment type="caution">
    <text evidence="3">The sequence shown here is derived from an EMBL/GenBank/DDBJ whole genome shotgun (WGS) entry which is preliminary data.</text>
</comment>
<dbReference type="Proteomes" id="UP000176915">
    <property type="component" value="Unassembled WGS sequence"/>
</dbReference>
<sequence>MANRSFNKQYTIGIDIGGTKMSAVLFDGQEVVADYLLATPKDNLEHFMIILKALIEPLQDRAGKDKIVVKGIGLGIAAELDYKENKALEAPNLPFINGQNLAANLAARLGLENIKMDNDAHCFLLAEMKLGAGKRLNNVLGVIIGTGIGGAWWFNNQIYRGSHSGTRGPGWSIIDCKEGINLEQAYHKLAQNNPAALAEEAFRGDILAEKSYQEFGHYLGISLANIVNLIDPQLIIINGGAVESSGLFISTTKKVMRQYIKNEETKKIRIVKAKLGARAGAIGAALLVS</sequence>
<organism evidence="3 4">
    <name type="scientific">Candidatus Falkowbacteria bacterium RIFCSPLOWO2_12_FULL_45_13</name>
    <dbReference type="NCBI Taxonomy" id="1797991"/>
    <lineage>
        <taxon>Bacteria</taxon>
        <taxon>Candidatus Falkowiibacteriota</taxon>
    </lineage>
</organism>
<comment type="similarity">
    <text evidence="1">Belongs to the ROK (NagC/XylR) family.</text>
</comment>
<dbReference type="SUPFAM" id="SSF53067">
    <property type="entry name" value="Actin-like ATPase domain"/>
    <property type="match status" value="1"/>
</dbReference>
<evidence type="ECO:0008006" key="5">
    <source>
        <dbReference type="Google" id="ProtNLM"/>
    </source>
</evidence>